<dbReference type="Proteomes" id="UP000294813">
    <property type="component" value="Unassembled WGS sequence"/>
</dbReference>
<feature type="compositionally biased region" description="Polar residues" evidence="1">
    <location>
        <begin position="1"/>
        <end position="11"/>
    </location>
</feature>
<keyword evidence="4" id="KW-1185">Reference proteome</keyword>
<comment type="caution">
    <text evidence="3">The sequence shown here is derived from an EMBL/GenBank/DDBJ whole genome shotgun (WGS) entry which is preliminary data.</text>
</comment>
<gene>
    <name evidence="3" type="ORF">EDD73_11522</name>
</gene>
<feature type="domain" description="Flagellar protein FlgJ N-terminal" evidence="2">
    <location>
        <begin position="113"/>
        <end position="161"/>
    </location>
</feature>
<dbReference type="Pfam" id="PF10135">
    <property type="entry name" value="Rod-binding"/>
    <property type="match status" value="1"/>
</dbReference>
<protein>
    <submittedName>
        <fullName evidence="3">Rod binding protein</fullName>
    </submittedName>
</protein>
<evidence type="ECO:0000256" key="1">
    <source>
        <dbReference type="SAM" id="MobiDB-lite"/>
    </source>
</evidence>
<feature type="region of interest" description="Disordered" evidence="1">
    <location>
        <begin position="168"/>
        <end position="190"/>
    </location>
</feature>
<reference evidence="3 4" key="1">
    <citation type="submission" date="2019-03" db="EMBL/GenBank/DDBJ databases">
        <title>Genomic Encyclopedia of Type Strains, Phase IV (KMG-IV): sequencing the most valuable type-strain genomes for metagenomic binning, comparative biology and taxonomic classification.</title>
        <authorList>
            <person name="Goeker M."/>
        </authorList>
    </citation>
    <scope>NUCLEOTIDE SEQUENCE [LARGE SCALE GENOMIC DNA]</scope>
    <source>
        <strain evidence="3 4">DSM 11170</strain>
    </source>
</reference>
<accession>A0A4V2SWU7</accession>
<dbReference type="EMBL" id="SLXT01000015">
    <property type="protein sequence ID" value="TCP63776.1"/>
    <property type="molecule type" value="Genomic_DNA"/>
</dbReference>
<dbReference type="InterPro" id="IPR019301">
    <property type="entry name" value="Flagellar_prot_FlgJ_N"/>
</dbReference>
<feature type="region of interest" description="Disordered" evidence="1">
    <location>
        <begin position="1"/>
        <end position="24"/>
    </location>
</feature>
<proteinExistence type="predicted"/>
<name>A0A4V2SWU7_9FIRM</name>
<feature type="compositionally biased region" description="Low complexity" evidence="1">
    <location>
        <begin position="168"/>
        <end position="180"/>
    </location>
</feature>
<dbReference type="RefSeq" id="WP_131919449.1">
    <property type="nucleotide sequence ID" value="NZ_JAOQNU010000014.1"/>
</dbReference>
<dbReference type="AlphaFoldDB" id="A0A4V2SWU7"/>
<dbReference type="OrthoDB" id="9796740at2"/>
<sequence length="190" mass="19971">MVTIDRTNGLGNNVDRLASTTVGKGVGSAGASFDNVLMDRLQQAAKAELERTQGGTNGAQTAQPGGGTQATGEQSPAAGTGSVAGNPDMEKQKARLKAMCQEFEAVFLQQMLKGMRNTVMKSDLVPESPGRDIWESMRDEEYAKTMAKSNQVGLSTLLYNQLSRTLEGTTAPPATAATGPVEASKKDSET</sequence>
<organism evidence="3 4">
    <name type="scientific">Heliophilum fasciatum</name>
    <dbReference type="NCBI Taxonomy" id="35700"/>
    <lineage>
        <taxon>Bacteria</taxon>
        <taxon>Bacillati</taxon>
        <taxon>Bacillota</taxon>
        <taxon>Clostridia</taxon>
        <taxon>Eubacteriales</taxon>
        <taxon>Heliobacteriaceae</taxon>
        <taxon>Heliophilum</taxon>
    </lineage>
</organism>
<feature type="compositionally biased region" description="Low complexity" evidence="1">
    <location>
        <begin position="52"/>
        <end position="63"/>
    </location>
</feature>
<evidence type="ECO:0000313" key="3">
    <source>
        <dbReference type="EMBL" id="TCP63776.1"/>
    </source>
</evidence>
<evidence type="ECO:0000313" key="4">
    <source>
        <dbReference type="Proteomes" id="UP000294813"/>
    </source>
</evidence>
<feature type="region of interest" description="Disordered" evidence="1">
    <location>
        <begin position="47"/>
        <end position="87"/>
    </location>
</feature>
<evidence type="ECO:0000259" key="2">
    <source>
        <dbReference type="Pfam" id="PF10135"/>
    </source>
</evidence>